<accession>A0A4C1ZJI9</accession>
<dbReference type="SUPFAM" id="SSF49562">
    <property type="entry name" value="C2 domain (Calcium/lipid-binding domain, CaLB)"/>
    <property type="match status" value="1"/>
</dbReference>
<dbReference type="PANTHER" id="PTHR12546:SF60">
    <property type="entry name" value="MISFIRE, ISOFORM F"/>
    <property type="match status" value="1"/>
</dbReference>
<dbReference type="Pfam" id="PF00168">
    <property type="entry name" value="C2"/>
    <property type="match status" value="2"/>
</dbReference>
<name>A0A4C1ZJI9_EUMVA</name>
<comment type="subcellular location">
    <subcellularLocation>
        <location evidence="1">Membrane</location>
        <topology evidence="1">Single-pass membrane protein</topology>
    </subcellularLocation>
</comment>
<evidence type="ECO:0000259" key="6">
    <source>
        <dbReference type="Pfam" id="PF00168"/>
    </source>
</evidence>
<evidence type="ECO:0000256" key="4">
    <source>
        <dbReference type="ARBA" id="ARBA00022989"/>
    </source>
</evidence>
<dbReference type="InterPro" id="IPR000008">
    <property type="entry name" value="C2_dom"/>
</dbReference>
<dbReference type="GO" id="GO:0016020">
    <property type="term" value="C:membrane"/>
    <property type="evidence" value="ECO:0007669"/>
    <property type="project" value="UniProtKB-SubCell"/>
</dbReference>
<dbReference type="OrthoDB" id="270970at2759"/>
<protein>
    <submittedName>
        <fullName evidence="8">Fer-1-like protein 6</fullName>
    </submittedName>
</protein>
<gene>
    <name evidence="8" type="primary">FER1L6</name>
    <name evidence="8" type="ORF">EVAR_66686_1</name>
</gene>
<dbReference type="AlphaFoldDB" id="A0A4C1ZJI9"/>
<evidence type="ECO:0000256" key="2">
    <source>
        <dbReference type="ARBA" id="ARBA00022692"/>
    </source>
</evidence>
<dbReference type="Proteomes" id="UP000299102">
    <property type="component" value="Unassembled WGS sequence"/>
</dbReference>
<evidence type="ECO:0000256" key="5">
    <source>
        <dbReference type="ARBA" id="ARBA00023136"/>
    </source>
</evidence>
<keyword evidence="5" id="KW-0472">Membrane</keyword>
<dbReference type="STRING" id="151549.A0A4C1ZJI9"/>
<dbReference type="EMBL" id="BGZK01001815">
    <property type="protein sequence ID" value="GBP86777.1"/>
    <property type="molecule type" value="Genomic_DNA"/>
</dbReference>
<keyword evidence="4" id="KW-1133">Transmembrane helix</keyword>
<dbReference type="Pfam" id="PF22901">
    <property type="entry name" value="dsrm_Ferlin"/>
    <property type="match status" value="1"/>
</dbReference>
<reference evidence="8 9" key="1">
    <citation type="journal article" date="2019" name="Commun. Biol.">
        <title>The bagworm genome reveals a unique fibroin gene that provides high tensile strength.</title>
        <authorList>
            <person name="Kono N."/>
            <person name="Nakamura H."/>
            <person name="Ohtoshi R."/>
            <person name="Tomita M."/>
            <person name="Numata K."/>
            <person name="Arakawa K."/>
        </authorList>
    </citation>
    <scope>NUCLEOTIDE SEQUENCE [LARGE SCALE GENOMIC DNA]</scope>
</reference>
<evidence type="ECO:0000259" key="7">
    <source>
        <dbReference type="Pfam" id="PF22901"/>
    </source>
</evidence>
<feature type="domain" description="C2" evidence="6">
    <location>
        <begin position="137"/>
        <end position="212"/>
    </location>
</feature>
<feature type="domain" description="Ferlin dsRNA-binding" evidence="7">
    <location>
        <begin position="419"/>
        <end position="479"/>
    </location>
</feature>
<proteinExistence type="predicted"/>
<dbReference type="InterPro" id="IPR035892">
    <property type="entry name" value="C2_domain_sf"/>
</dbReference>
<feature type="domain" description="C2" evidence="6">
    <location>
        <begin position="332"/>
        <end position="368"/>
    </location>
</feature>
<dbReference type="InterPro" id="IPR037721">
    <property type="entry name" value="Ferlin"/>
</dbReference>
<evidence type="ECO:0000256" key="3">
    <source>
        <dbReference type="ARBA" id="ARBA00022737"/>
    </source>
</evidence>
<organism evidence="8 9">
    <name type="scientific">Eumeta variegata</name>
    <name type="common">Bagworm moth</name>
    <name type="synonym">Eumeta japonica</name>
    <dbReference type="NCBI Taxonomy" id="151549"/>
    <lineage>
        <taxon>Eukaryota</taxon>
        <taxon>Metazoa</taxon>
        <taxon>Ecdysozoa</taxon>
        <taxon>Arthropoda</taxon>
        <taxon>Hexapoda</taxon>
        <taxon>Insecta</taxon>
        <taxon>Pterygota</taxon>
        <taxon>Neoptera</taxon>
        <taxon>Endopterygota</taxon>
        <taxon>Lepidoptera</taxon>
        <taxon>Glossata</taxon>
        <taxon>Ditrysia</taxon>
        <taxon>Tineoidea</taxon>
        <taxon>Psychidae</taxon>
        <taxon>Oiketicinae</taxon>
        <taxon>Eumeta</taxon>
    </lineage>
</organism>
<dbReference type="InterPro" id="IPR055072">
    <property type="entry name" value="Ferlin_DSRM"/>
</dbReference>
<keyword evidence="3" id="KW-0677">Repeat</keyword>
<dbReference type="GO" id="GO:0007009">
    <property type="term" value="P:plasma membrane organization"/>
    <property type="evidence" value="ECO:0007669"/>
    <property type="project" value="TreeGrafter"/>
</dbReference>
<keyword evidence="2" id="KW-0812">Transmembrane</keyword>
<comment type="caution">
    <text evidence="8">The sequence shown here is derived from an EMBL/GenBank/DDBJ whole genome shotgun (WGS) entry which is preliminary data.</text>
</comment>
<keyword evidence="9" id="KW-1185">Reference proteome</keyword>
<evidence type="ECO:0000313" key="9">
    <source>
        <dbReference type="Proteomes" id="UP000299102"/>
    </source>
</evidence>
<sequence length="539" mass="60846">MGRSQIEPVLENRSDYIYAPKLQWYDLFKGVEFTGQILMSVQLLQITSEEELGTVTYDTIDELANTSKDQSKNDTAGYIEELPQNLIAVTTTYKSIRLIAALFWGRSNKSSPVTMSHTKFDAPSLNLVRRLLVGLRDMSVTRKPCAVLEMDELTMKSQTISEKKANSNFPDGKASEVFEAPENELYCPPLSVRLYDSGTFGRTIFVGTNVIKNPNKYMVRWLPQEQRETSIRSSSLSIQICQGMHTRRKISEADMITIYSTNWKINLNSQKFKDWCSTFKLYSGKKTGVPDKDAQLFCGYLKAGIALYKWPPPPNTIAVSPSGVDLHKGVYEFQCSIPDDYLLTVYVYDHDIVPPDDLIGCTSIDLEDRIYTRHRATCDPLPRPRFEVTFSKQSLLKPLQPFGLAVVDDNFAQWSSIRTGANKWRDCTKPSTILKELCLKNHIPGPTFPDDSTVMVDGVKYNQPNNNNSTSSTDLREHMSRYLAQVAHFAHMQLPLVTEHIETRTLYNQEKPGLDQASLVLNSGVASLIVTRGGFEVTP</sequence>
<dbReference type="PANTHER" id="PTHR12546">
    <property type="entry name" value="FER-1-LIKE"/>
    <property type="match status" value="1"/>
</dbReference>
<evidence type="ECO:0000313" key="8">
    <source>
        <dbReference type="EMBL" id="GBP86777.1"/>
    </source>
</evidence>
<evidence type="ECO:0000256" key="1">
    <source>
        <dbReference type="ARBA" id="ARBA00004167"/>
    </source>
</evidence>